<organism evidence="1 2">
    <name type="scientific">Rhodoblastus sphagnicola</name>
    <dbReference type="NCBI Taxonomy" id="333368"/>
    <lineage>
        <taxon>Bacteria</taxon>
        <taxon>Pseudomonadati</taxon>
        <taxon>Pseudomonadota</taxon>
        <taxon>Alphaproteobacteria</taxon>
        <taxon>Hyphomicrobiales</taxon>
        <taxon>Rhodoblastaceae</taxon>
        <taxon>Rhodoblastus</taxon>
    </lineage>
</organism>
<comment type="caution">
    <text evidence="1">The sequence shown here is derived from an EMBL/GenBank/DDBJ whole genome shotgun (WGS) entry which is preliminary data.</text>
</comment>
<proteinExistence type="predicted"/>
<protein>
    <submittedName>
        <fullName evidence="1">Uncharacterized protein</fullName>
    </submittedName>
</protein>
<reference evidence="1 2" key="1">
    <citation type="journal article" date="2018" name="Arch. Microbiol.">
        <title>New insights into the metabolic potential of the phototrophic purple bacterium Rhodopila globiformis DSM 161(T) from its draft genome sequence and evidence for a vanadium-dependent nitrogenase.</title>
        <authorList>
            <person name="Imhoff J.F."/>
            <person name="Rahn T."/>
            <person name="Kunzel S."/>
            <person name="Neulinger S.C."/>
        </authorList>
    </citation>
    <scope>NUCLEOTIDE SEQUENCE [LARGE SCALE GENOMIC DNA]</scope>
    <source>
        <strain evidence="1 2">DSM 16996</strain>
    </source>
</reference>
<sequence>MDPEDLRFLSQGLTGIVRKSAADAMQPSAAAASGAAVQPAPLTPDQLNQLMAQDTMRLYMQAENLARLLDFVPDVAAGTNSQFARMSVQNNDGTLSDVYDYTLRMSQVMKVELPPETVAQIDKLNKLLSKTVKAKDIITGEETETQQPSDLVILYHQKQQAYDAAALEYNSHRIDALTATNARAIHDWAINAHIYRDAVNAAMADWQTSGHKTDYEKIAAFFEQIGQRDMALIKQRYLQQMEQALLTSPVSGSDFFFTSLVPGNFATSTGWSKFGFSAGDYQTHSNSSYSWSKSGGRGGATFFGFGGGGSHEEASSHSEYHGTFDSSSVNMTFEIAQVPIARPWFRPAFLTSHYWRFDQNNVAVKGDRLCDGGNPPNGKMPAYPTSAIFVRNLSLQFGESHGFSDFVNNAKSQASSGGGCFAFGPFFVAGSGSHRSGSGDTRRDYGFKFENNTMSIDGMQLIGFKCHVMPKSPDPSPDIPANAWI</sequence>
<gene>
    <name evidence="1" type="ORF">CCR94_04530</name>
</gene>
<dbReference type="EMBL" id="NHSJ01000036">
    <property type="protein sequence ID" value="PPQ32686.1"/>
    <property type="molecule type" value="Genomic_DNA"/>
</dbReference>
<evidence type="ECO:0000313" key="2">
    <source>
        <dbReference type="Proteomes" id="UP000239089"/>
    </source>
</evidence>
<name>A0A2S6NDJ5_9HYPH</name>
<keyword evidence="2" id="KW-1185">Reference proteome</keyword>
<dbReference type="AlphaFoldDB" id="A0A2S6NDJ5"/>
<dbReference type="Proteomes" id="UP000239089">
    <property type="component" value="Unassembled WGS sequence"/>
</dbReference>
<evidence type="ECO:0000313" key="1">
    <source>
        <dbReference type="EMBL" id="PPQ32686.1"/>
    </source>
</evidence>
<accession>A0A2S6NDJ5</accession>